<feature type="transmembrane region" description="Helical" evidence="12">
    <location>
        <begin position="333"/>
        <end position="353"/>
    </location>
</feature>
<feature type="transmembrane region" description="Helical" evidence="12">
    <location>
        <begin position="114"/>
        <end position="134"/>
    </location>
</feature>
<evidence type="ECO:0000256" key="11">
    <source>
        <dbReference type="SAM" id="MobiDB-lite"/>
    </source>
</evidence>
<evidence type="ECO:0000256" key="9">
    <source>
        <dbReference type="ARBA" id="ARBA00037295"/>
    </source>
</evidence>
<keyword evidence="7 12" id="KW-1133">Transmembrane helix</keyword>
<dbReference type="PANTHER" id="PTHR43045:SF1">
    <property type="entry name" value="SHIKIMATE TRANSPORTER"/>
    <property type="match status" value="1"/>
</dbReference>
<evidence type="ECO:0000256" key="7">
    <source>
        <dbReference type="ARBA" id="ARBA00022989"/>
    </source>
</evidence>
<dbReference type="Proteomes" id="UP000251211">
    <property type="component" value="Unassembled WGS sequence"/>
</dbReference>
<comment type="function">
    <text evidence="9">May be a proton symporter involved in the uptake of osmolytes such as proline and glycine betaine.</text>
</comment>
<feature type="transmembrane region" description="Helical" evidence="12">
    <location>
        <begin position="54"/>
        <end position="78"/>
    </location>
</feature>
<feature type="compositionally biased region" description="Polar residues" evidence="11">
    <location>
        <begin position="437"/>
        <end position="451"/>
    </location>
</feature>
<feature type="transmembrane region" description="Helical" evidence="12">
    <location>
        <begin position="309"/>
        <end position="327"/>
    </location>
</feature>
<dbReference type="FunFam" id="1.20.1250.20:FF:000001">
    <property type="entry name" value="Dicarboxylate MFS transporter"/>
    <property type="match status" value="1"/>
</dbReference>
<dbReference type="EMBL" id="UAUI01000011">
    <property type="protein sequence ID" value="SPZ39329.1"/>
    <property type="molecule type" value="Genomic_DNA"/>
</dbReference>
<feature type="transmembrane region" description="Helical" evidence="12">
    <location>
        <begin position="155"/>
        <end position="177"/>
    </location>
</feature>
<protein>
    <recommendedName>
        <fullName evidence="10">Putative proline/betaine transporter</fullName>
    </recommendedName>
</protein>
<keyword evidence="4" id="KW-1003">Cell membrane</keyword>
<organism evidence="14 15">
    <name type="scientific">Rhodococcus wratislaviensis</name>
    <name type="common">Tsukamurella wratislaviensis</name>
    <dbReference type="NCBI Taxonomy" id="44752"/>
    <lineage>
        <taxon>Bacteria</taxon>
        <taxon>Bacillati</taxon>
        <taxon>Actinomycetota</taxon>
        <taxon>Actinomycetes</taxon>
        <taxon>Mycobacteriales</taxon>
        <taxon>Nocardiaceae</taxon>
        <taxon>Rhodococcus</taxon>
    </lineage>
</organism>
<evidence type="ECO:0000256" key="1">
    <source>
        <dbReference type="ARBA" id="ARBA00004651"/>
    </source>
</evidence>
<proteinExistence type="inferred from homology"/>
<evidence type="ECO:0000256" key="6">
    <source>
        <dbReference type="ARBA" id="ARBA00022847"/>
    </source>
</evidence>
<comment type="similarity">
    <text evidence="2">Belongs to the major facilitator superfamily. Metabolite:H+ Symporter (MHS) family (TC 2.A.1.6) family.</text>
</comment>
<feature type="transmembrane region" description="Helical" evidence="12">
    <location>
        <begin position="189"/>
        <end position="210"/>
    </location>
</feature>
<reference evidence="14 15" key="1">
    <citation type="submission" date="2018-06" db="EMBL/GenBank/DDBJ databases">
        <authorList>
            <consortium name="Pathogen Informatics"/>
            <person name="Doyle S."/>
        </authorList>
    </citation>
    <scope>NUCLEOTIDE SEQUENCE [LARGE SCALE GENOMIC DNA]</scope>
    <source>
        <strain evidence="14 15">NCTC13229</strain>
    </source>
</reference>
<dbReference type="InterPro" id="IPR036259">
    <property type="entry name" value="MFS_trans_sf"/>
</dbReference>
<dbReference type="PROSITE" id="PS50850">
    <property type="entry name" value="MFS"/>
    <property type="match status" value="1"/>
</dbReference>
<evidence type="ECO:0000256" key="5">
    <source>
        <dbReference type="ARBA" id="ARBA00022692"/>
    </source>
</evidence>
<keyword evidence="6" id="KW-0769">Symport</keyword>
<evidence type="ECO:0000256" key="8">
    <source>
        <dbReference type="ARBA" id="ARBA00023136"/>
    </source>
</evidence>
<keyword evidence="3" id="KW-0813">Transport</keyword>
<sequence>MGGAVARPAGAGSPKKVALASLIGTTIEWYDFFIYSTAAVLVFNHHFFPSFDPAIGTLLAFSTFAAGFVARPIGAIVFGHFGDRVGRKSMMVVTILIMGVATVLIGLLPTYATIGAFAPVLLVLLRLTQGFALGGEWGGAALMATEHSPNSRRGFFGSWPQAGVAVGLILAMTVYLPLDAMADDHFMAWGWRVPFLLSAVLVITGLIIRVQVAESPEFDRVKDVHAVVRLPIIEVLRTHPKQVLLVAGASLSPGIFFYLLTVYNFVYTQEAGGLSQSSMLILVIVTSAVGFVVTPIAGALSDRFGRQRLFLLGLALIGSLAFPLYWALDSGSYGFIAVCYVAATIAVYIPWALQPAYFSEAFDARVRYSGLSLATTLGNLLGSAIAPLIAGTLLSATHASISISLYVFVTAAMSFVCVLVLGRTNRKKAKQADSGIGTDNASGLRTPTYSE</sequence>
<comment type="caution">
    <text evidence="14">The sequence shown here is derived from an EMBL/GenBank/DDBJ whole genome shotgun (WGS) entry which is preliminary data.</text>
</comment>
<accession>A0AB38FDN8</accession>
<dbReference type="SUPFAM" id="SSF103473">
    <property type="entry name" value="MFS general substrate transporter"/>
    <property type="match status" value="1"/>
</dbReference>
<dbReference type="GO" id="GO:0005886">
    <property type="term" value="C:plasma membrane"/>
    <property type="evidence" value="ECO:0007669"/>
    <property type="project" value="UniProtKB-SubCell"/>
</dbReference>
<dbReference type="InterPro" id="IPR011701">
    <property type="entry name" value="MFS"/>
</dbReference>
<evidence type="ECO:0000256" key="4">
    <source>
        <dbReference type="ARBA" id="ARBA00022475"/>
    </source>
</evidence>
<keyword evidence="8 12" id="KW-0472">Membrane</keyword>
<dbReference type="GO" id="GO:0015293">
    <property type="term" value="F:symporter activity"/>
    <property type="evidence" value="ECO:0007669"/>
    <property type="project" value="UniProtKB-KW"/>
</dbReference>
<feature type="transmembrane region" description="Helical" evidence="12">
    <location>
        <begin position="278"/>
        <end position="297"/>
    </location>
</feature>
<evidence type="ECO:0000256" key="3">
    <source>
        <dbReference type="ARBA" id="ARBA00022448"/>
    </source>
</evidence>
<dbReference type="Gene3D" id="1.20.1250.20">
    <property type="entry name" value="MFS general substrate transporter like domains"/>
    <property type="match status" value="2"/>
</dbReference>
<feature type="transmembrane region" description="Helical" evidence="12">
    <location>
        <begin position="90"/>
        <end position="108"/>
    </location>
</feature>
<feature type="transmembrane region" description="Helical" evidence="12">
    <location>
        <begin position="243"/>
        <end position="266"/>
    </location>
</feature>
<name>A0AB38FDN8_RHOWR</name>
<feature type="domain" description="Major facilitator superfamily (MFS) profile" evidence="13">
    <location>
        <begin position="17"/>
        <end position="429"/>
    </location>
</feature>
<feature type="transmembrane region" description="Helical" evidence="12">
    <location>
        <begin position="29"/>
        <end position="48"/>
    </location>
</feature>
<evidence type="ECO:0000256" key="2">
    <source>
        <dbReference type="ARBA" id="ARBA00008240"/>
    </source>
</evidence>
<dbReference type="Pfam" id="PF07690">
    <property type="entry name" value="MFS_1"/>
    <property type="match status" value="1"/>
</dbReference>
<dbReference type="AlphaFoldDB" id="A0AB38FDN8"/>
<dbReference type="CDD" id="cd17369">
    <property type="entry name" value="MFS_ShiA_like"/>
    <property type="match status" value="1"/>
</dbReference>
<keyword evidence="5 12" id="KW-0812">Transmembrane</keyword>
<dbReference type="RefSeq" id="WP_037243009.1">
    <property type="nucleotide sequence ID" value="NZ_QTTP01000001.1"/>
</dbReference>
<dbReference type="InterPro" id="IPR020846">
    <property type="entry name" value="MFS_dom"/>
</dbReference>
<comment type="subcellular location">
    <subcellularLocation>
        <location evidence="1">Cell membrane</location>
        <topology evidence="1">Multi-pass membrane protein</topology>
    </subcellularLocation>
</comment>
<feature type="region of interest" description="Disordered" evidence="11">
    <location>
        <begin position="432"/>
        <end position="451"/>
    </location>
</feature>
<dbReference type="PANTHER" id="PTHR43045">
    <property type="entry name" value="SHIKIMATE TRANSPORTER"/>
    <property type="match status" value="1"/>
</dbReference>
<evidence type="ECO:0000313" key="14">
    <source>
        <dbReference type="EMBL" id="SPZ39329.1"/>
    </source>
</evidence>
<evidence type="ECO:0000313" key="15">
    <source>
        <dbReference type="Proteomes" id="UP000251211"/>
    </source>
</evidence>
<evidence type="ECO:0000256" key="10">
    <source>
        <dbReference type="ARBA" id="ARBA00039918"/>
    </source>
</evidence>
<gene>
    <name evidence="14" type="primary">yhjE_9</name>
    <name evidence="14" type="ORF">NCTC13229_02808</name>
</gene>
<feature type="transmembrane region" description="Helical" evidence="12">
    <location>
        <begin position="401"/>
        <end position="421"/>
    </location>
</feature>
<evidence type="ECO:0000256" key="12">
    <source>
        <dbReference type="SAM" id="Phobius"/>
    </source>
</evidence>
<feature type="transmembrane region" description="Helical" evidence="12">
    <location>
        <begin position="373"/>
        <end position="395"/>
    </location>
</feature>
<evidence type="ECO:0000259" key="13">
    <source>
        <dbReference type="PROSITE" id="PS50850"/>
    </source>
</evidence>